<name>A0A919K4Z5_9ACTN</name>
<sequence>MRRLLVGTAIAVLALLSAPVPAAAAPADPAALAITRPRFTYVGVGNIPYAPLFVVSNQSDAAATDVRLTADLTALADGVRLDGVGEGCTAGPAAVTCAIGDLGAGIPTLSSPVRLVAPAATAEAPAGELRITLSSAAGAGPAVSFPVRFLPPGPDLTLVTEPPAGSAPNTPLYLPMALTNNHAGTVRTERLVLTIPRGVGINHDTTCVFTGGTSSGGMHWGPVEMSCPVRYDVEPGDTIEIIEPGSSPPRYYAMLRTDTPGPATYRGEARIEIEGDDRNPRDNTAPLIVKAAANKLDAAVTTRAVRTGNAATVTATIRNAGPSSATGWTADLTAPAGTVFRSRPGCALGAAGVTLRCTSTDWLAPRSSATLTAELTVAGPLGAAGSVTVGGTGPSTDSEPSNNRAAITLTAPDDDETLPITGPSGAAAGLAAIAVGALLLLATRRRT</sequence>
<evidence type="ECO:0000256" key="1">
    <source>
        <dbReference type="SAM" id="Phobius"/>
    </source>
</evidence>
<gene>
    <name evidence="4" type="ORF">Ari01nite_68720</name>
</gene>
<feature type="signal peptide" evidence="2">
    <location>
        <begin position="1"/>
        <end position="24"/>
    </location>
</feature>
<dbReference type="Proteomes" id="UP000636960">
    <property type="component" value="Unassembled WGS sequence"/>
</dbReference>
<keyword evidence="1" id="KW-1133">Transmembrane helix</keyword>
<feature type="chain" id="PRO_5037287943" description="DUF11 domain-containing protein" evidence="2">
    <location>
        <begin position="25"/>
        <end position="447"/>
    </location>
</feature>
<feature type="transmembrane region" description="Helical" evidence="1">
    <location>
        <begin position="425"/>
        <end position="443"/>
    </location>
</feature>
<evidence type="ECO:0000256" key="2">
    <source>
        <dbReference type="SAM" id="SignalP"/>
    </source>
</evidence>
<evidence type="ECO:0000259" key="3">
    <source>
        <dbReference type="Pfam" id="PF01345"/>
    </source>
</evidence>
<dbReference type="GO" id="GO:0005975">
    <property type="term" value="P:carbohydrate metabolic process"/>
    <property type="evidence" value="ECO:0007669"/>
    <property type="project" value="UniProtKB-ARBA"/>
</dbReference>
<reference evidence="4" key="1">
    <citation type="submission" date="2021-01" db="EMBL/GenBank/DDBJ databases">
        <title>Whole genome shotgun sequence of Actinoplanes rishiriensis NBRC 108556.</title>
        <authorList>
            <person name="Komaki H."/>
            <person name="Tamura T."/>
        </authorList>
    </citation>
    <scope>NUCLEOTIDE SEQUENCE</scope>
    <source>
        <strain evidence="4">NBRC 108556</strain>
    </source>
</reference>
<dbReference type="EMBL" id="BOMV01000072">
    <property type="protein sequence ID" value="GIE99407.1"/>
    <property type="molecule type" value="Genomic_DNA"/>
</dbReference>
<keyword evidence="1" id="KW-0812">Transmembrane</keyword>
<keyword evidence="2" id="KW-0732">Signal</keyword>
<dbReference type="InterPro" id="IPR013783">
    <property type="entry name" value="Ig-like_fold"/>
</dbReference>
<protein>
    <recommendedName>
        <fullName evidence="3">DUF11 domain-containing protein</fullName>
    </recommendedName>
</protein>
<dbReference type="RefSeq" id="WP_203786408.1">
    <property type="nucleotide sequence ID" value="NZ_BOMV01000072.1"/>
</dbReference>
<dbReference type="Pfam" id="PF01345">
    <property type="entry name" value="DUF11"/>
    <property type="match status" value="1"/>
</dbReference>
<keyword evidence="5" id="KW-1185">Reference proteome</keyword>
<evidence type="ECO:0000313" key="5">
    <source>
        <dbReference type="Proteomes" id="UP000636960"/>
    </source>
</evidence>
<keyword evidence="1" id="KW-0472">Membrane</keyword>
<proteinExistence type="predicted"/>
<accession>A0A919K4Z5</accession>
<feature type="domain" description="DUF11" evidence="3">
    <location>
        <begin position="299"/>
        <end position="408"/>
    </location>
</feature>
<evidence type="ECO:0000313" key="4">
    <source>
        <dbReference type="EMBL" id="GIE99407.1"/>
    </source>
</evidence>
<dbReference type="InterPro" id="IPR001434">
    <property type="entry name" value="OmcB-like_DUF11"/>
</dbReference>
<dbReference type="AlphaFoldDB" id="A0A919K4Z5"/>
<dbReference type="Gene3D" id="2.60.40.10">
    <property type="entry name" value="Immunoglobulins"/>
    <property type="match status" value="1"/>
</dbReference>
<comment type="caution">
    <text evidence="4">The sequence shown here is derived from an EMBL/GenBank/DDBJ whole genome shotgun (WGS) entry which is preliminary data.</text>
</comment>
<organism evidence="4 5">
    <name type="scientific">Paractinoplanes rishiriensis</name>
    <dbReference type="NCBI Taxonomy" id="1050105"/>
    <lineage>
        <taxon>Bacteria</taxon>
        <taxon>Bacillati</taxon>
        <taxon>Actinomycetota</taxon>
        <taxon>Actinomycetes</taxon>
        <taxon>Micromonosporales</taxon>
        <taxon>Micromonosporaceae</taxon>
        <taxon>Paractinoplanes</taxon>
    </lineage>
</organism>